<keyword evidence="3" id="KW-1133">Transmembrane helix</keyword>
<dbReference type="FunFam" id="3.30.200.20:FF:000924">
    <property type="entry name" value="Uncharacterized protein"/>
    <property type="match status" value="1"/>
</dbReference>
<evidence type="ECO:0000313" key="6">
    <source>
        <dbReference type="EMBL" id="KAK6934346.1"/>
    </source>
</evidence>
<dbReference type="SMART" id="SM00108">
    <property type="entry name" value="B_lectin"/>
    <property type="match status" value="1"/>
</dbReference>
<evidence type="ECO:0000259" key="4">
    <source>
        <dbReference type="PROSITE" id="PS50011"/>
    </source>
</evidence>
<dbReference type="InterPro" id="IPR036426">
    <property type="entry name" value="Bulb-type_lectin_dom_sf"/>
</dbReference>
<dbReference type="Pfam" id="PF07714">
    <property type="entry name" value="PK_Tyr_Ser-Thr"/>
    <property type="match status" value="1"/>
</dbReference>
<dbReference type="PANTHER" id="PTHR32444">
    <property type="entry name" value="BULB-TYPE LECTIN DOMAIN-CONTAINING PROTEIN"/>
    <property type="match status" value="1"/>
</dbReference>
<keyword evidence="2" id="KW-0325">Glycoprotein</keyword>
<feature type="domain" description="Protein kinase" evidence="4">
    <location>
        <begin position="361"/>
        <end position="467"/>
    </location>
</feature>
<keyword evidence="6" id="KW-0418">Kinase</keyword>
<protein>
    <submittedName>
        <fullName evidence="6">Serine-threonine/tyrosine-protein kinase, catalytic domain</fullName>
    </submittedName>
</protein>
<dbReference type="Gene3D" id="2.90.10.10">
    <property type="entry name" value="Bulb-type lectin domain"/>
    <property type="match status" value="1"/>
</dbReference>
<reference evidence="6 7" key="1">
    <citation type="submission" date="2023-12" db="EMBL/GenBank/DDBJ databases">
        <title>A high-quality genome assembly for Dillenia turbinata (Dilleniales).</title>
        <authorList>
            <person name="Chanderbali A."/>
        </authorList>
    </citation>
    <scope>NUCLEOTIDE SEQUENCE [LARGE SCALE GENOMIC DNA]</scope>
    <source>
        <strain evidence="6">LSX21</strain>
        <tissue evidence="6">Leaf</tissue>
    </source>
</reference>
<dbReference type="Proteomes" id="UP001370490">
    <property type="component" value="Unassembled WGS sequence"/>
</dbReference>
<keyword evidence="3" id="KW-0812">Transmembrane</keyword>
<evidence type="ECO:0000256" key="2">
    <source>
        <dbReference type="ARBA" id="ARBA00023180"/>
    </source>
</evidence>
<dbReference type="Pfam" id="PF01453">
    <property type="entry name" value="B_lectin"/>
    <property type="match status" value="1"/>
</dbReference>
<evidence type="ECO:0000259" key="5">
    <source>
        <dbReference type="PROSITE" id="PS50927"/>
    </source>
</evidence>
<dbReference type="InterPro" id="IPR001245">
    <property type="entry name" value="Ser-Thr/Tyr_kinase_cat_dom"/>
</dbReference>
<evidence type="ECO:0000313" key="7">
    <source>
        <dbReference type="Proteomes" id="UP001370490"/>
    </source>
</evidence>
<dbReference type="Gene3D" id="3.30.200.20">
    <property type="entry name" value="Phosphorylase Kinase, domain 1"/>
    <property type="match status" value="1"/>
</dbReference>
<feature type="transmembrane region" description="Helical" evidence="3">
    <location>
        <begin position="24"/>
        <end position="49"/>
    </location>
</feature>
<evidence type="ECO:0000256" key="3">
    <source>
        <dbReference type="SAM" id="Phobius"/>
    </source>
</evidence>
<dbReference type="EMBL" id="JBAMMX010000008">
    <property type="protein sequence ID" value="KAK6934346.1"/>
    <property type="molecule type" value="Genomic_DNA"/>
</dbReference>
<dbReference type="GO" id="GO:0004672">
    <property type="term" value="F:protein kinase activity"/>
    <property type="evidence" value="ECO:0007669"/>
    <property type="project" value="InterPro"/>
</dbReference>
<dbReference type="PANTHER" id="PTHR32444:SF235">
    <property type="entry name" value="OS01G0783900 PROTEIN"/>
    <property type="match status" value="1"/>
</dbReference>
<dbReference type="FunFam" id="2.90.10.10:FF:000005">
    <property type="entry name" value="G-type lectin S-receptor-like serine/threonine-protein kinase"/>
    <property type="match status" value="1"/>
</dbReference>
<feature type="domain" description="Bulb-type lectin" evidence="5">
    <location>
        <begin position="40"/>
        <end position="163"/>
    </location>
</feature>
<organism evidence="6 7">
    <name type="scientific">Dillenia turbinata</name>
    <dbReference type="NCBI Taxonomy" id="194707"/>
    <lineage>
        <taxon>Eukaryota</taxon>
        <taxon>Viridiplantae</taxon>
        <taxon>Streptophyta</taxon>
        <taxon>Embryophyta</taxon>
        <taxon>Tracheophyta</taxon>
        <taxon>Spermatophyta</taxon>
        <taxon>Magnoliopsida</taxon>
        <taxon>eudicotyledons</taxon>
        <taxon>Gunneridae</taxon>
        <taxon>Pentapetalae</taxon>
        <taxon>Dilleniales</taxon>
        <taxon>Dilleniaceae</taxon>
        <taxon>Dillenia</taxon>
    </lineage>
</organism>
<proteinExistence type="predicted"/>
<dbReference type="InterPro" id="IPR000719">
    <property type="entry name" value="Prot_kinase_dom"/>
</dbReference>
<dbReference type="GO" id="GO:0005524">
    <property type="term" value="F:ATP binding"/>
    <property type="evidence" value="ECO:0007669"/>
    <property type="project" value="InterPro"/>
</dbReference>
<comment type="caution">
    <text evidence="6">The sequence shown here is derived from an EMBL/GenBank/DDBJ whole genome shotgun (WGS) entry which is preliminary data.</text>
</comment>
<dbReference type="CDD" id="cd00028">
    <property type="entry name" value="B_lectin"/>
    <property type="match status" value="1"/>
</dbReference>
<keyword evidence="3" id="KW-0472">Membrane</keyword>
<keyword evidence="1" id="KW-0732">Signal</keyword>
<dbReference type="SUPFAM" id="SSF51110">
    <property type="entry name" value="alpha-D-mannose-specific plant lectins"/>
    <property type="match status" value="1"/>
</dbReference>
<evidence type="ECO:0000256" key="1">
    <source>
        <dbReference type="ARBA" id="ARBA00022729"/>
    </source>
</evidence>
<sequence>MSKHEQFESLAFMEHMEMDGRMKFISICLSFLLFHGFYIGGTIGSAVYIRDNETITSKNGNFILGFFGPKNSSDRYLGIWFGVITELTVVWVASREYPVKNPSGILKIQQDGNLAVVDGDGDGVVHWSSKTSFPSNNTVAELLDSGNLILRNGNSSGYENRMLWQSFDYPSDVFLPATKFGLNLRTVENKLLRAWKSHNDPNPGNYSLGFNPNRVAQIIIWESSNKPYSAREWNSGNWSGGCIRKTALECNERSPNEGFMEIQNVKLPGLGCLTWYGDLKDIQIFPSGGGSLYFRLAKQDLPGSNKKHQSQELLFSDLGAPKNSNRYCLKVNKDEVCATQGKGPDLPSFGLDMLKAATGEFSLAHKLGSHLITRTSEDSNLFHMKRPRTIHVLLTLPSGQEVAVKRLSKGSGQGLQEFENEVALIAKLQHRNLVSLLGYCLEGDEKILVYEFLPNKSLNTYFSVCTS</sequence>
<accession>A0AAN8VR98</accession>
<dbReference type="AlphaFoldDB" id="A0AAN8VR98"/>
<dbReference type="InterPro" id="IPR001480">
    <property type="entry name" value="Bulb-type_lectin_dom"/>
</dbReference>
<dbReference type="InterPro" id="IPR011009">
    <property type="entry name" value="Kinase-like_dom_sf"/>
</dbReference>
<dbReference type="PROSITE" id="PS50927">
    <property type="entry name" value="BULB_LECTIN"/>
    <property type="match status" value="1"/>
</dbReference>
<dbReference type="SUPFAM" id="SSF56112">
    <property type="entry name" value="Protein kinase-like (PK-like)"/>
    <property type="match status" value="1"/>
</dbReference>
<keyword evidence="6" id="KW-0808">Transferase</keyword>
<keyword evidence="7" id="KW-1185">Reference proteome</keyword>
<name>A0AAN8VR98_9MAGN</name>
<gene>
    <name evidence="6" type="ORF">RJ641_034501</name>
</gene>
<dbReference type="PROSITE" id="PS50011">
    <property type="entry name" value="PROTEIN_KINASE_DOM"/>
    <property type="match status" value="1"/>
</dbReference>